<dbReference type="Pfam" id="PF00379">
    <property type="entry name" value="Chitin_bind_4"/>
    <property type="match status" value="1"/>
</dbReference>
<evidence type="ECO:0000256" key="3">
    <source>
        <dbReference type="SAM" id="MobiDB-lite"/>
    </source>
</evidence>
<dbReference type="KEGG" id="bdr:105225672"/>
<protein>
    <submittedName>
        <fullName evidence="6">Cuticle protein</fullName>
    </submittedName>
</protein>
<dbReference type="Proteomes" id="UP001652620">
    <property type="component" value="Chromosome 1"/>
</dbReference>
<feature type="chain" id="PRO_5045586103" evidence="4">
    <location>
        <begin position="22"/>
        <end position="342"/>
    </location>
</feature>
<dbReference type="GO" id="GO:0042302">
    <property type="term" value="F:structural constituent of cuticle"/>
    <property type="evidence" value="ECO:0007669"/>
    <property type="project" value="UniProtKB-UniRule"/>
</dbReference>
<dbReference type="PANTHER" id="PTHR12236">
    <property type="entry name" value="STRUCTURAL CONTITUENT OF CUTICLE"/>
    <property type="match status" value="1"/>
</dbReference>
<dbReference type="RefSeq" id="XP_011202552.2">
    <property type="nucleotide sequence ID" value="XM_011204250.3"/>
</dbReference>
<dbReference type="InParanoid" id="A0A6I9V206"/>
<dbReference type="GO" id="GO:0005615">
    <property type="term" value="C:extracellular space"/>
    <property type="evidence" value="ECO:0007669"/>
    <property type="project" value="TreeGrafter"/>
</dbReference>
<feature type="compositionally biased region" description="Low complexity" evidence="3">
    <location>
        <begin position="296"/>
        <end position="307"/>
    </location>
</feature>
<feature type="region of interest" description="Disordered" evidence="3">
    <location>
        <begin position="69"/>
        <end position="141"/>
    </location>
</feature>
<evidence type="ECO:0000313" key="6">
    <source>
        <dbReference type="RefSeq" id="XP_011202552.2"/>
    </source>
</evidence>
<feature type="compositionally biased region" description="Polar residues" evidence="3">
    <location>
        <begin position="107"/>
        <end position="135"/>
    </location>
</feature>
<dbReference type="PRINTS" id="PR00947">
    <property type="entry name" value="CUTICLE"/>
</dbReference>
<evidence type="ECO:0000256" key="4">
    <source>
        <dbReference type="SAM" id="SignalP"/>
    </source>
</evidence>
<dbReference type="GO" id="GO:0031012">
    <property type="term" value="C:extracellular matrix"/>
    <property type="evidence" value="ECO:0007669"/>
    <property type="project" value="TreeGrafter"/>
</dbReference>
<feature type="signal peptide" evidence="4">
    <location>
        <begin position="1"/>
        <end position="21"/>
    </location>
</feature>
<dbReference type="InterPro" id="IPR051217">
    <property type="entry name" value="Insect_Cuticle_Struc_Prot"/>
</dbReference>
<feature type="region of interest" description="Disordered" evidence="3">
    <location>
        <begin position="174"/>
        <end position="194"/>
    </location>
</feature>
<keyword evidence="4" id="KW-0732">Signal</keyword>
<name>A0A6I9V206_BACDO</name>
<dbReference type="PROSITE" id="PS51155">
    <property type="entry name" value="CHIT_BIND_RR_2"/>
    <property type="match status" value="1"/>
</dbReference>
<evidence type="ECO:0000256" key="1">
    <source>
        <dbReference type="ARBA" id="ARBA00022460"/>
    </source>
</evidence>
<dbReference type="GeneID" id="105225672"/>
<feature type="compositionally biased region" description="Basic and acidic residues" evidence="3">
    <location>
        <begin position="333"/>
        <end position="342"/>
    </location>
</feature>
<keyword evidence="5" id="KW-1185">Reference proteome</keyword>
<proteinExistence type="predicted"/>
<reference evidence="6" key="2">
    <citation type="submission" date="2025-08" db="UniProtKB">
        <authorList>
            <consortium name="RefSeq"/>
        </authorList>
    </citation>
    <scope>IDENTIFICATION</scope>
    <source>
        <tissue evidence="6">Adult</tissue>
    </source>
</reference>
<feature type="compositionally biased region" description="Low complexity" evidence="3">
    <location>
        <begin position="69"/>
        <end position="106"/>
    </location>
</feature>
<evidence type="ECO:0000313" key="5">
    <source>
        <dbReference type="Proteomes" id="UP001652620"/>
    </source>
</evidence>
<organism evidence="5 6">
    <name type="scientific">Bactrocera dorsalis</name>
    <name type="common">Oriental fruit fly</name>
    <name type="synonym">Dacus dorsalis</name>
    <dbReference type="NCBI Taxonomy" id="27457"/>
    <lineage>
        <taxon>Eukaryota</taxon>
        <taxon>Metazoa</taxon>
        <taxon>Ecdysozoa</taxon>
        <taxon>Arthropoda</taxon>
        <taxon>Hexapoda</taxon>
        <taxon>Insecta</taxon>
        <taxon>Pterygota</taxon>
        <taxon>Neoptera</taxon>
        <taxon>Endopterygota</taxon>
        <taxon>Diptera</taxon>
        <taxon>Brachycera</taxon>
        <taxon>Muscomorpha</taxon>
        <taxon>Tephritoidea</taxon>
        <taxon>Tephritidae</taxon>
        <taxon>Bactrocera</taxon>
        <taxon>Bactrocera</taxon>
    </lineage>
</organism>
<dbReference type="AlphaFoldDB" id="A0A6I9V206"/>
<feature type="region of interest" description="Disordered" evidence="3">
    <location>
        <begin position="296"/>
        <end position="342"/>
    </location>
</feature>
<sequence length="342" mass="36383">MAFKFVFLICVAAAAQGIVTAEFNYNPDLYNGNNSNNNQNNGVYNINSYNDNVKQPANSYNAPLAALNAFNGNAPAPPQQQQQQPNSNGYNYNPNNYNNNAAPQQPERQQGQTAPQSNYDFNSGAAQKQLPNSVPTPAGYDYTPQNFAGLASSSSASASASDADATFTKLETSFNSQAHQRNAPPAAPVEEYNPPAKYDYSYNVHDDETGDIKSHAEARDGYFVQGSYSVVDPDGFQRTVSYTVDGPSGFNAVVNRVPYAIKAARTIALSAPASSVAPVTKLAELPLSNDISLTESSAVSASSSSAAEQKAIDTVGTELPVQPHDSYLAPPVDTRDGKGPYP</sequence>
<reference evidence="5" key="1">
    <citation type="submission" date="2025-05" db="UniProtKB">
        <authorList>
            <consortium name="RefSeq"/>
        </authorList>
    </citation>
    <scope>NUCLEOTIDE SEQUENCE [LARGE SCALE GENOMIC DNA]</scope>
</reference>
<keyword evidence="1 2" id="KW-0193">Cuticle</keyword>
<evidence type="ECO:0000256" key="2">
    <source>
        <dbReference type="PROSITE-ProRule" id="PRU00497"/>
    </source>
</evidence>
<gene>
    <name evidence="6" type="primary">LOC105225672</name>
</gene>
<dbReference type="OrthoDB" id="6510765at2759"/>
<dbReference type="InterPro" id="IPR000618">
    <property type="entry name" value="Insect_cuticle"/>
</dbReference>
<accession>A0A6I9V206</accession>
<dbReference type="PANTHER" id="PTHR12236:SF86">
    <property type="entry name" value="CCP84AC-RELATED"/>
    <property type="match status" value="1"/>
</dbReference>